<feature type="region of interest" description="Disordered" evidence="5">
    <location>
        <begin position="288"/>
        <end position="319"/>
    </location>
</feature>
<sequence>MTRLSTSPPAQPPQHHQGHDQAPATASSLWPSPMSLVNFSFTQFFASLGEGSPEQWHATTEATASAPACAISAESNVPSAAISPTTKPFMDAVNLSLRDCVLLKLSLTCAICGGLLRRRPAAIETCGHCFCYDCINDALEKGCTPRMVEWPWCTLEKEVGAAEVRWASATAASASAESLHRRTLVETPGGAAQITAEFPGGPTDRDEVQAAAPPGPPTALSSTAPQSGQPRTSRKVRQVCPLCLGPAFKWMLVSLQPLADLCNTLRSAYPGLEEALGQLTASALNSGAGATASRGAPVNREDKGGPIDSDAQQQVPPTSASANIFTAALTAGPSLHGADAQCSIQGGEDGEGDEEAERRRRRSSGGPRKGITFAADIASRVPKRPAAVTAAHLAAIQTSDPVADVVRAVHCGGVEAINDDLSSTAEAGEQEGGVERAALASTLQLSADLIPSPGSPAPAFSVATRQAPCHTLSHRALQGGAELSVLTSAQLCRDDVLGSSPAETSEDEDARLSRKESRDSMASLLFAPTNQHAMASLGPSHVAADTNASQSALAFLEPQCPLPLLLDAAPALPDRRSVPWSVGASRRRTEETGGLTPPPTPVLVLLDSIDVILHARVSSIPGWSVIWDGDNEGKGIGARGCGEGCPTTLALESRCSYSSIRVADTSDDERAVAERGRGSSDANHKHRRPAPMGALSRAARRSAGAELASAHAHDIWELDTALVCRHTLLPSCFAVLRHGRVRWQASVTAEVDGSQPEAGPAYSGAGHLHPPIMYVVGQYSQQSPVPRTSASSGLHLRPTFTPAACTALVLGVPCVDMTFFSSPTSLPGTAHAVSEGPASTTVFAGASLPFGCERQRPKAIQEAWKRRVGASSASTKPQCLAEPRPVSRMVTPPQDLLARVDSNTPACDTQGGVHAAEDTYLCFLLPDGATRQLGEMLYHQWARGESAQPQQAEDASPLTAAPCLSSSRKRRRGAVRDSGVTQGISGWSVTDGHPQRAWRRLLLVAGGAAVELSGTLFEALVATAAALEGGDRTAEEGNATDTDPLLNSLAAHLLHERASDAHNLWIHVDLADSRRESSPPLTTNLARTPGPPHRLFLLYSTAVARSVFEGLVETDICGKWACTSPSSASQTLSPPPRELDAARTCRYLRRFKTFLDHLAALVALVAAPALPDSAAAPKKASRRAEARPSSWLLENIAQGCHIAEGNVTTPQPSETPDSVGGGTVASIVAKETRSRENPTAQERPTASLPIDESNKRQESEAAPPSLQQVGVYRSLLYADTP</sequence>
<dbReference type="SUPFAM" id="SSF57850">
    <property type="entry name" value="RING/U-box"/>
    <property type="match status" value="1"/>
</dbReference>
<evidence type="ECO:0000256" key="5">
    <source>
        <dbReference type="SAM" id="MobiDB-lite"/>
    </source>
</evidence>
<dbReference type="PROSITE" id="PS00518">
    <property type="entry name" value="ZF_RING_1"/>
    <property type="match status" value="1"/>
</dbReference>
<reference evidence="8" key="2">
    <citation type="journal article" date="2021" name="Sci. Data">
        <title>Chromosome-scale genome sequencing, assembly and annotation of six genomes from subfamily Leishmaniinae.</title>
        <authorList>
            <person name="Almutairi H."/>
            <person name="Urbaniak M.D."/>
            <person name="Bates M.D."/>
            <person name="Jariyapan N."/>
            <person name="Kwakye-Nuako G."/>
            <person name="Thomaz Soccol V."/>
            <person name="Al-Salem W.S."/>
            <person name="Dillon R.J."/>
            <person name="Bates P.A."/>
            <person name="Gatherer D."/>
        </authorList>
    </citation>
    <scope>NUCLEOTIDE SEQUENCE [LARGE SCALE GENOMIC DNA]</scope>
</reference>
<dbReference type="GeneID" id="92510965"/>
<evidence type="ECO:0000256" key="1">
    <source>
        <dbReference type="ARBA" id="ARBA00022723"/>
    </source>
</evidence>
<evidence type="ECO:0000256" key="4">
    <source>
        <dbReference type="PROSITE-ProRule" id="PRU00175"/>
    </source>
</evidence>
<comment type="caution">
    <text evidence="7">The sequence shown here is derived from an EMBL/GenBank/DDBJ whole genome shotgun (WGS) entry which is preliminary data.</text>
</comment>
<feature type="region of interest" description="Disordered" evidence="5">
    <location>
        <begin position="191"/>
        <end position="235"/>
    </location>
</feature>
<dbReference type="RefSeq" id="XP_067174558.1">
    <property type="nucleotide sequence ID" value="XM_067318453.1"/>
</dbReference>
<feature type="region of interest" description="Disordered" evidence="5">
    <location>
        <begin position="1"/>
        <end position="27"/>
    </location>
</feature>
<feature type="region of interest" description="Disordered" evidence="5">
    <location>
        <begin position="666"/>
        <end position="699"/>
    </location>
</feature>
<feature type="compositionally biased region" description="Polar residues" evidence="5">
    <location>
        <begin position="310"/>
        <end position="319"/>
    </location>
</feature>
<keyword evidence="1" id="KW-0479">Metal-binding</keyword>
<feature type="region of interest" description="Disordered" evidence="5">
    <location>
        <begin position="336"/>
        <end position="372"/>
    </location>
</feature>
<dbReference type="Gene3D" id="3.30.40.10">
    <property type="entry name" value="Zinc/RING finger domain, C3HC4 (zinc finger)"/>
    <property type="match status" value="1"/>
</dbReference>
<gene>
    <name evidence="7" type="ORF">LSCM1_00819</name>
</gene>
<dbReference type="SMART" id="SM00184">
    <property type="entry name" value="RING"/>
    <property type="match status" value="1"/>
</dbReference>
<name>A0A836GJK1_9TRYP</name>
<dbReference type="EMBL" id="JAFEUZ010000035">
    <property type="protein sequence ID" value="KAG5466650.1"/>
    <property type="molecule type" value="Genomic_DNA"/>
</dbReference>
<dbReference type="InterPro" id="IPR013083">
    <property type="entry name" value="Znf_RING/FYVE/PHD"/>
</dbReference>
<dbReference type="GO" id="GO:0008270">
    <property type="term" value="F:zinc ion binding"/>
    <property type="evidence" value="ECO:0007669"/>
    <property type="project" value="UniProtKB-KW"/>
</dbReference>
<dbReference type="KEGG" id="lmat:92510965"/>
<keyword evidence="3" id="KW-0862">Zinc</keyword>
<dbReference type="InterPro" id="IPR017907">
    <property type="entry name" value="Znf_RING_CS"/>
</dbReference>
<dbReference type="OrthoDB" id="1630758at2759"/>
<proteinExistence type="predicted"/>
<feature type="region of interest" description="Disordered" evidence="5">
    <location>
        <begin position="497"/>
        <end position="517"/>
    </location>
</feature>
<evidence type="ECO:0000256" key="3">
    <source>
        <dbReference type="ARBA" id="ARBA00022833"/>
    </source>
</evidence>
<reference evidence="8" key="1">
    <citation type="journal article" date="2021" name="Microbiol. Resour. Announc.">
        <title>LGAAP: Leishmaniinae Genome Assembly and Annotation Pipeline.</title>
        <authorList>
            <person name="Almutairi H."/>
            <person name="Urbaniak M.D."/>
            <person name="Bates M.D."/>
            <person name="Jariyapan N."/>
            <person name="Kwakye-Nuako G."/>
            <person name="Thomaz-Soccol V."/>
            <person name="Al-Salem W.S."/>
            <person name="Dillon R.J."/>
            <person name="Bates P.A."/>
            <person name="Gatherer D."/>
        </authorList>
    </citation>
    <scope>NUCLEOTIDE SEQUENCE [LARGE SCALE GENOMIC DNA]</scope>
</reference>
<keyword evidence="8" id="KW-1185">Reference proteome</keyword>
<feature type="compositionally biased region" description="Polar residues" evidence="5">
    <location>
        <begin position="979"/>
        <end position="988"/>
    </location>
</feature>
<feature type="region of interest" description="Disordered" evidence="5">
    <location>
        <begin position="1228"/>
        <end position="1267"/>
    </location>
</feature>
<feature type="region of interest" description="Disordered" evidence="5">
    <location>
        <begin position="948"/>
        <end position="991"/>
    </location>
</feature>
<evidence type="ECO:0000259" key="6">
    <source>
        <dbReference type="PROSITE" id="PS50089"/>
    </source>
</evidence>
<evidence type="ECO:0000313" key="7">
    <source>
        <dbReference type="EMBL" id="KAG5466650.1"/>
    </source>
</evidence>
<organism evidence="7 8">
    <name type="scientific">Leishmania martiniquensis</name>
    <dbReference type="NCBI Taxonomy" id="1580590"/>
    <lineage>
        <taxon>Eukaryota</taxon>
        <taxon>Discoba</taxon>
        <taxon>Euglenozoa</taxon>
        <taxon>Kinetoplastea</taxon>
        <taxon>Metakinetoplastina</taxon>
        <taxon>Trypanosomatida</taxon>
        <taxon>Trypanosomatidae</taxon>
        <taxon>Leishmaniinae</taxon>
        <taxon>Leishmania</taxon>
    </lineage>
</organism>
<feature type="compositionally biased region" description="Polar residues" evidence="5">
    <location>
        <begin position="219"/>
        <end position="231"/>
    </location>
</feature>
<dbReference type="Proteomes" id="UP000673552">
    <property type="component" value="Unassembled WGS sequence"/>
</dbReference>
<protein>
    <recommendedName>
        <fullName evidence="6">RING-type domain-containing protein</fullName>
    </recommendedName>
</protein>
<feature type="compositionally biased region" description="Basic and acidic residues" evidence="5">
    <location>
        <begin position="668"/>
        <end position="678"/>
    </location>
</feature>
<feature type="domain" description="RING-type" evidence="6">
    <location>
        <begin position="109"/>
        <end position="143"/>
    </location>
</feature>
<dbReference type="PROSITE" id="PS50089">
    <property type="entry name" value="ZF_RING_2"/>
    <property type="match status" value="1"/>
</dbReference>
<accession>A0A836GJK1</accession>
<evidence type="ECO:0000256" key="2">
    <source>
        <dbReference type="ARBA" id="ARBA00022771"/>
    </source>
</evidence>
<evidence type="ECO:0000313" key="8">
    <source>
        <dbReference type="Proteomes" id="UP000673552"/>
    </source>
</evidence>
<dbReference type="InterPro" id="IPR001841">
    <property type="entry name" value="Znf_RING"/>
</dbReference>
<keyword evidence="2 4" id="KW-0863">Zinc-finger</keyword>